<name>A0A162THH9_9CLOT</name>
<evidence type="ECO:0000313" key="2">
    <source>
        <dbReference type="EMBL" id="KZL92650.1"/>
    </source>
</evidence>
<evidence type="ECO:0000313" key="3">
    <source>
        <dbReference type="Proteomes" id="UP000076603"/>
    </source>
</evidence>
<proteinExistence type="predicted"/>
<feature type="region of interest" description="Disordered" evidence="1">
    <location>
        <begin position="1"/>
        <end position="20"/>
    </location>
</feature>
<sequence>MPNKNKHKTRRDDGCKNSAVNQIDNSLGGGFAEHNDVVVGKATCFKSDYDSK</sequence>
<protein>
    <submittedName>
        <fullName evidence="2">Uncharacterized protein</fullName>
    </submittedName>
</protein>
<dbReference type="RefSeq" id="WP_161486958.1">
    <property type="nucleotide sequence ID" value="NZ_FQXL01000021.1"/>
</dbReference>
<evidence type="ECO:0000256" key="1">
    <source>
        <dbReference type="SAM" id="MobiDB-lite"/>
    </source>
</evidence>
<dbReference type="EMBL" id="LWAE01000002">
    <property type="protein sequence ID" value="KZL92650.1"/>
    <property type="molecule type" value="Genomic_DNA"/>
</dbReference>
<dbReference type="AlphaFoldDB" id="A0A162THH9"/>
<dbReference type="Proteomes" id="UP000076603">
    <property type="component" value="Unassembled WGS sequence"/>
</dbReference>
<keyword evidence="3" id="KW-1185">Reference proteome</keyword>
<dbReference type="PATRIC" id="fig|1121326.3.peg.2464"/>
<organism evidence="2 3">
    <name type="scientific">Clostridium magnum DSM 2767</name>
    <dbReference type="NCBI Taxonomy" id="1121326"/>
    <lineage>
        <taxon>Bacteria</taxon>
        <taxon>Bacillati</taxon>
        <taxon>Bacillota</taxon>
        <taxon>Clostridia</taxon>
        <taxon>Eubacteriales</taxon>
        <taxon>Clostridiaceae</taxon>
        <taxon>Clostridium</taxon>
    </lineage>
</organism>
<comment type="caution">
    <text evidence="2">The sequence shown here is derived from an EMBL/GenBank/DDBJ whole genome shotgun (WGS) entry which is preliminary data.</text>
</comment>
<reference evidence="2 3" key="1">
    <citation type="submission" date="2016-04" db="EMBL/GenBank/DDBJ databases">
        <title>Genome sequence of Clostridium magnum DSM 2767.</title>
        <authorList>
            <person name="Poehlein A."/>
            <person name="Uhlig R."/>
            <person name="Fischer R."/>
            <person name="Bahl H."/>
            <person name="Daniel R."/>
        </authorList>
    </citation>
    <scope>NUCLEOTIDE SEQUENCE [LARGE SCALE GENOMIC DNA]</scope>
    <source>
        <strain evidence="2 3">DSM 2767</strain>
    </source>
</reference>
<accession>A0A162THH9</accession>
<gene>
    <name evidence="2" type="ORF">CLMAG_24640</name>
</gene>